<organism evidence="2">
    <name type="scientific">Pyramimonas obovata</name>
    <dbReference type="NCBI Taxonomy" id="1411642"/>
    <lineage>
        <taxon>Eukaryota</taxon>
        <taxon>Viridiplantae</taxon>
        <taxon>Chlorophyta</taxon>
        <taxon>Pyramimonadophyceae</taxon>
        <taxon>Pyramimonadales</taxon>
        <taxon>Pyramimonadaceae</taxon>
        <taxon>Pyramimonas</taxon>
        <taxon>Pyramimonas incertae sedis</taxon>
    </lineage>
</organism>
<feature type="compositionally biased region" description="Low complexity" evidence="1">
    <location>
        <begin position="77"/>
        <end position="92"/>
    </location>
</feature>
<feature type="region of interest" description="Disordered" evidence="1">
    <location>
        <begin position="19"/>
        <end position="53"/>
    </location>
</feature>
<gene>
    <name evidence="2" type="ORF">POBO1169_LOCUS16448</name>
</gene>
<evidence type="ECO:0000256" key="1">
    <source>
        <dbReference type="SAM" id="MobiDB-lite"/>
    </source>
</evidence>
<sequence>MWTCSKLFAGCHVPNTKLEADWSGYARRRRGDEDGKLEEEAPRPDTVGTAPSPCVLAGAAAAGSSAPVVVSVSVGDRASVPASAGGAPTATADDSREEDPKTPEQAGGPSRRALKAMRACLSKYSSANEKRRLAAPPTATSAEEKRLKSTSGKTCTTTYAPSSSVPASTVLS</sequence>
<feature type="compositionally biased region" description="Basic and acidic residues" evidence="1">
    <location>
        <begin position="30"/>
        <end position="43"/>
    </location>
</feature>
<feature type="compositionally biased region" description="Polar residues" evidence="1">
    <location>
        <begin position="149"/>
        <end position="172"/>
    </location>
</feature>
<evidence type="ECO:0000313" key="2">
    <source>
        <dbReference type="EMBL" id="CAD8683584.1"/>
    </source>
</evidence>
<dbReference type="AlphaFoldDB" id="A0A7S0RP49"/>
<proteinExistence type="predicted"/>
<name>A0A7S0RP49_9CHLO</name>
<feature type="region of interest" description="Disordered" evidence="1">
    <location>
        <begin position="77"/>
        <end position="172"/>
    </location>
</feature>
<reference evidence="2" key="1">
    <citation type="submission" date="2021-01" db="EMBL/GenBank/DDBJ databases">
        <authorList>
            <person name="Corre E."/>
            <person name="Pelletier E."/>
            <person name="Niang G."/>
            <person name="Scheremetjew M."/>
            <person name="Finn R."/>
            <person name="Kale V."/>
            <person name="Holt S."/>
            <person name="Cochrane G."/>
            <person name="Meng A."/>
            <person name="Brown T."/>
            <person name="Cohen L."/>
        </authorList>
    </citation>
    <scope>NUCLEOTIDE SEQUENCE</scope>
    <source>
        <strain evidence="2">CCMP722</strain>
    </source>
</reference>
<accession>A0A7S0RP49</accession>
<dbReference type="EMBL" id="HBFA01032672">
    <property type="protein sequence ID" value="CAD8683584.1"/>
    <property type="molecule type" value="Transcribed_RNA"/>
</dbReference>
<protein>
    <submittedName>
        <fullName evidence="2">Uncharacterized protein</fullName>
    </submittedName>
</protein>